<dbReference type="EMBL" id="BART01000115">
    <property type="protein sequence ID" value="GAG64846.1"/>
    <property type="molecule type" value="Genomic_DNA"/>
</dbReference>
<dbReference type="GO" id="GO:0016992">
    <property type="term" value="F:lipoate synthase activity"/>
    <property type="evidence" value="ECO:0007669"/>
    <property type="project" value="UniProtKB-EC"/>
</dbReference>
<reference evidence="11" key="1">
    <citation type="journal article" date="2014" name="Front. Microbiol.">
        <title>High frequency of phylogenetically diverse reductive dehalogenase-homologous genes in deep subseafloor sedimentary metagenomes.</title>
        <authorList>
            <person name="Kawai M."/>
            <person name="Futagami T."/>
            <person name="Toyoda A."/>
            <person name="Takaki Y."/>
            <person name="Nishi S."/>
            <person name="Hori S."/>
            <person name="Arai W."/>
            <person name="Tsubouchi T."/>
            <person name="Morono Y."/>
            <person name="Uchiyama I."/>
            <person name="Ito T."/>
            <person name="Fujiyama A."/>
            <person name="Inagaki F."/>
            <person name="Takami H."/>
        </authorList>
    </citation>
    <scope>NUCLEOTIDE SEQUENCE</scope>
    <source>
        <strain evidence="11">Expedition CK06-06</strain>
    </source>
</reference>
<evidence type="ECO:0000259" key="10">
    <source>
        <dbReference type="PROSITE" id="PS51918"/>
    </source>
</evidence>
<dbReference type="Gene3D" id="3.20.20.70">
    <property type="entry name" value="Aldolase class I"/>
    <property type="match status" value="1"/>
</dbReference>
<dbReference type="SUPFAM" id="SSF102114">
    <property type="entry name" value="Radical SAM enzymes"/>
    <property type="match status" value="1"/>
</dbReference>
<feature type="domain" description="Radical SAM core" evidence="10">
    <location>
        <begin position="1"/>
        <end position="207"/>
    </location>
</feature>
<evidence type="ECO:0000256" key="8">
    <source>
        <dbReference type="ARBA" id="ARBA00023014"/>
    </source>
</evidence>
<dbReference type="NCBIfam" id="NF004019">
    <property type="entry name" value="PRK05481.1"/>
    <property type="match status" value="1"/>
</dbReference>
<evidence type="ECO:0000256" key="3">
    <source>
        <dbReference type="ARBA" id="ARBA00022485"/>
    </source>
</evidence>
<keyword evidence="7" id="KW-0408">Iron</keyword>
<protein>
    <recommendedName>
        <fullName evidence="2">lipoyl synthase</fullName>
        <ecNumber evidence="2">2.8.1.8</ecNumber>
    </recommendedName>
</protein>
<evidence type="ECO:0000256" key="6">
    <source>
        <dbReference type="ARBA" id="ARBA00022723"/>
    </source>
</evidence>
<keyword evidence="6" id="KW-0479">Metal-binding</keyword>
<evidence type="ECO:0000256" key="4">
    <source>
        <dbReference type="ARBA" id="ARBA00022679"/>
    </source>
</evidence>
<dbReference type="InterPro" id="IPR013785">
    <property type="entry name" value="Aldolase_TIM"/>
</dbReference>
<evidence type="ECO:0000256" key="7">
    <source>
        <dbReference type="ARBA" id="ARBA00023004"/>
    </source>
</evidence>
<dbReference type="InterPro" id="IPR006638">
    <property type="entry name" value="Elp3/MiaA/NifB-like_rSAM"/>
</dbReference>
<gene>
    <name evidence="11" type="ORF">S01H4_00759</name>
</gene>
<accession>X1AYL0</accession>
<comment type="cofactor">
    <cofactor evidence="1">
        <name>[4Fe-4S] cluster</name>
        <dbReference type="ChEBI" id="CHEBI:49883"/>
    </cofactor>
</comment>
<dbReference type="InterPro" id="IPR007197">
    <property type="entry name" value="rSAM"/>
</dbReference>
<dbReference type="SFLD" id="SFLDS00029">
    <property type="entry name" value="Radical_SAM"/>
    <property type="match status" value="1"/>
</dbReference>
<evidence type="ECO:0000256" key="5">
    <source>
        <dbReference type="ARBA" id="ARBA00022691"/>
    </source>
</evidence>
<dbReference type="HAMAP" id="MF_00206">
    <property type="entry name" value="Lipoyl_synth"/>
    <property type="match status" value="1"/>
</dbReference>
<evidence type="ECO:0000256" key="2">
    <source>
        <dbReference type="ARBA" id="ARBA00012237"/>
    </source>
</evidence>
<name>X1AYL0_9ZZZZ</name>
<comment type="caution">
    <text evidence="11">The sequence shown here is derived from an EMBL/GenBank/DDBJ whole genome shotgun (WGS) entry which is preliminary data.</text>
</comment>
<evidence type="ECO:0000256" key="1">
    <source>
        <dbReference type="ARBA" id="ARBA00001966"/>
    </source>
</evidence>
<dbReference type="SMART" id="SM00729">
    <property type="entry name" value="Elp3"/>
    <property type="match status" value="1"/>
</dbReference>
<dbReference type="PANTHER" id="PTHR10949:SF0">
    <property type="entry name" value="LIPOYL SYNTHASE, MITOCHONDRIAL"/>
    <property type="match status" value="1"/>
</dbReference>
<dbReference type="GO" id="GO:0046872">
    <property type="term" value="F:metal ion binding"/>
    <property type="evidence" value="ECO:0007669"/>
    <property type="project" value="UniProtKB-KW"/>
</dbReference>
<dbReference type="GO" id="GO:0051539">
    <property type="term" value="F:4 iron, 4 sulfur cluster binding"/>
    <property type="evidence" value="ECO:0007669"/>
    <property type="project" value="UniProtKB-KW"/>
</dbReference>
<keyword evidence="3" id="KW-0004">4Fe-4S</keyword>
<keyword evidence="5" id="KW-0949">S-adenosyl-L-methionine</keyword>
<dbReference type="InterPro" id="IPR058240">
    <property type="entry name" value="rSAM_sf"/>
</dbReference>
<organism evidence="11">
    <name type="scientific">marine sediment metagenome</name>
    <dbReference type="NCBI Taxonomy" id="412755"/>
    <lineage>
        <taxon>unclassified sequences</taxon>
        <taxon>metagenomes</taxon>
        <taxon>ecological metagenomes</taxon>
    </lineage>
</organism>
<dbReference type="InterPro" id="IPR003698">
    <property type="entry name" value="Lipoyl_synth"/>
</dbReference>
<dbReference type="Pfam" id="PF04055">
    <property type="entry name" value="Radical_SAM"/>
    <property type="match status" value="1"/>
</dbReference>
<evidence type="ECO:0000313" key="11">
    <source>
        <dbReference type="EMBL" id="GAG64846.1"/>
    </source>
</evidence>
<dbReference type="PROSITE" id="PS51918">
    <property type="entry name" value="RADICAL_SAM"/>
    <property type="match status" value="1"/>
</dbReference>
<evidence type="ECO:0000256" key="9">
    <source>
        <dbReference type="ARBA" id="ARBA00047326"/>
    </source>
</evidence>
<keyword evidence="4" id="KW-0808">Transferase</keyword>
<keyword evidence="8" id="KW-0411">Iron-sulfur</keyword>
<proteinExistence type="inferred from homology"/>
<dbReference type="NCBIfam" id="NF009544">
    <property type="entry name" value="PRK12928.1"/>
    <property type="match status" value="1"/>
</dbReference>
<dbReference type="AlphaFoldDB" id="X1AYL0"/>
<dbReference type="EC" id="2.8.1.8" evidence="2"/>
<comment type="catalytic activity">
    <reaction evidence="9">
        <text>[[Fe-S] cluster scaffold protein carrying a second [4Fe-4S](2+) cluster] + N(6)-octanoyl-L-lysyl-[protein] + 2 oxidized [2Fe-2S]-[ferredoxin] + 2 S-adenosyl-L-methionine + 4 H(+) = [[Fe-S] cluster scaffold protein] + N(6)-[(R)-dihydrolipoyl]-L-lysyl-[protein] + 4 Fe(3+) + 2 hydrogen sulfide + 2 5'-deoxyadenosine + 2 L-methionine + 2 reduced [2Fe-2S]-[ferredoxin]</text>
        <dbReference type="Rhea" id="RHEA:16585"/>
        <dbReference type="Rhea" id="RHEA-COMP:9928"/>
        <dbReference type="Rhea" id="RHEA-COMP:10000"/>
        <dbReference type="Rhea" id="RHEA-COMP:10001"/>
        <dbReference type="Rhea" id="RHEA-COMP:10475"/>
        <dbReference type="Rhea" id="RHEA-COMP:14568"/>
        <dbReference type="Rhea" id="RHEA-COMP:14569"/>
        <dbReference type="ChEBI" id="CHEBI:15378"/>
        <dbReference type="ChEBI" id="CHEBI:17319"/>
        <dbReference type="ChEBI" id="CHEBI:29034"/>
        <dbReference type="ChEBI" id="CHEBI:29919"/>
        <dbReference type="ChEBI" id="CHEBI:33722"/>
        <dbReference type="ChEBI" id="CHEBI:33737"/>
        <dbReference type="ChEBI" id="CHEBI:33738"/>
        <dbReference type="ChEBI" id="CHEBI:57844"/>
        <dbReference type="ChEBI" id="CHEBI:59789"/>
        <dbReference type="ChEBI" id="CHEBI:78809"/>
        <dbReference type="ChEBI" id="CHEBI:83100"/>
        <dbReference type="EC" id="2.8.1.8"/>
    </reaction>
</comment>
<sequence>MGNICTRNCGFCGIKSGKPEILDGNEPYRIANAVKEMGLKYVVITSVTRDDLPDGGVSHFAKTVSEINRLNLELRIECLIPDFKGNVNNLGILLAEELDVLNHNIETVKKNFSKVRKYADYKTSLNILKSAKSLKPDIYTKSGFMLGLGEGRKEIVELLSDLKEVDCDIVTIGQYLRPSESNLPVKKYYRPEEFESIKELAESFNFKAVASGIFVRSSYGAGIILDGILNKNK</sequence>
<dbReference type="CDD" id="cd01335">
    <property type="entry name" value="Radical_SAM"/>
    <property type="match status" value="1"/>
</dbReference>
<dbReference type="PANTHER" id="PTHR10949">
    <property type="entry name" value="LIPOYL SYNTHASE"/>
    <property type="match status" value="1"/>
</dbReference>